<dbReference type="Proteomes" id="UP000180166">
    <property type="component" value="Chromosome"/>
</dbReference>
<dbReference type="InterPro" id="IPR016181">
    <property type="entry name" value="Acyl_CoA_acyltransferase"/>
</dbReference>
<dbReference type="Gene3D" id="3.40.630.30">
    <property type="match status" value="1"/>
</dbReference>
<name>A0ABC8B5K7_9NOCA</name>
<proteinExistence type="predicted"/>
<dbReference type="InterPro" id="IPR051908">
    <property type="entry name" value="Ribosomal_N-acetyltransferase"/>
</dbReference>
<evidence type="ECO:0000259" key="1">
    <source>
        <dbReference type="PROSITE" id="PS51186"/>
    </source>
</evidence>
<dbReference type="EMBL" id="CP017839">
    <property type="protein sequence ID" value="APB01827.1"/>
    <property type="molecule type" value="Genomic_DNA"/>
</dbReference>
<organism evidence="2 3">
    <name type="scientific">Nocardia seriolae</name>
    <dbReference type="NCBI Taxonomy" id="37332"/>
    <lineage>
        <taxon>Bacteria</taxon>
        <taxon>Bacillati</taxon>
        <taxon>Actinomycetota</taxon>
        <taxon>Actinomycetes</taxon>
        <taxon>Mycobacteriales</taxon>
        <taxon>Nocardiaceae</taxon>
        <taxon>Nocardia</taxon>
    </lineage>
</organism>
<gene>
    <name evidence="2" type="ORF">NS506_07809</name>
</gene>
<dbReference type="PANTHER" id="PTHR43441">
    <property type="entry name" value="RIBOSOMAL-PROTEIN-SERINE ACETYLTRANSFERASE"/>
    <property type="match status" value="1"/>
</dbReference>
<dbReference type="SUPFAM" id="SSF55729">
    <property type="entry name" value="Acyl-CoA N-acyltransferases (Nat)"/>
    <property type="match status" value="1"/>
</dbReference>
<feature type="domain" description="N-acetyltransferase" evidence="1">
    <location>
        <begin position="43"/>
        <end position="211"/>
    </location>
</feature>
<dbReference type="RefSeq" id="WP_370737264.1">
    <property type="nucleotide sequence ID" value="NZ_AP017900.1"/>
</dbReference>
<dbReference type="AlphaFoldDB" id="A0ABC8B5K7"/>
<protein>
    <recommendedName>
        <fullName evidence="1">N-acetyltransferase domain-containing protein</fullName>
    </recommendedName>
</protein>
<sequence length="225" mass="24324">MLRPVRDAAATAPAAARETPCARTRFRDSMTGMDAEFLSDGTVWLSPPAVSDIDAITALCQEPSIGAWTTMPVPYHRADAEKFIYDIVGPGWATRSPTWALRPAANGPVIGMIGLSPLYPRRDDNTAEIGFWLTPAARGRGLVTRAALLVSAVGLDHTALAFERLEWRAFVGNHPSAAVARRAGYHYEGLIRGGGMQRGARRDIWVAGRLRTDPALPSPNWPPGV</sequence>
<dbReference type="GeneID" id="93372261"/>
<dbReference type="PROSITE" id="PS51186">
    <property type="entry name" value="GNAT"/>
    <property type="match status" value="1"/>
</dbReference>
<reference evidence="2 3" key="1">
    <citation type="submission" date="2016-10" db="EMBL/GenBank/DDBJ databases">
        <title>Genome sequence of Nocardia seriolae strain EM150506, isolated from Anguila japonica.</title>
        <authorList>
            <person name="Han H.-J."/>
        </authorList>
    </citation>
    <scope>NUCLEOTIDE SEQUENCE [LARGE SCALE GENOMIC DNA]</scope>
    <source>
        <strain evidence="2 3">EM150506</strain>
    </source>
</reference>
<dbReference type="KEGG" id="nsr:NS506_07809"/>
<dbReference type="Pfam" id="PF13302">
    <property type="entry name" value="Acetyltransf_3"/>
    <property type="match status" value="1"/>
</dbReference>
<evidence type="ECO:0000313" key="2">
    <source>
        <dbReference type="EMBL" id="APB01827.1"/>
    </source>
</evidence>
<dbReference type="PANTHER" id="PTHR43441:SF10">
    <property type="entry name" value="ACETYLTRANSFERASE"/>
    <property type="match status" value="1"/>
</dbReference>
<evidence type="ECO:0000313" key="3">
    <source>
        <dbReference type="Proteomes" id="UP000180166"/>
    </source>
</evidence>
<accession>A0ABC8B5K7</accession>
<dbReference type="InterPro" id="IPR000182">
    <property type="entry name" value="GNAT_dom"/>
</dbReference>